<dbReference type="PROSITE" id="PS50005">
    <property type="entry name" value="TPR"/>
    <property type="match status" value="8"/>
</dbReference>
<dbReference type="SUPFAM" id="SSF52540">
    <property type="entry name" value="P-loop containing nucleoside triphosphate hydrolases"/>
    <property type="match status" value="1"/>
</dbReference>
<feature type="repeat" description="TPR" evidence="1">
    <location>
        <begin position="228"/>
        <end position="261"/>
    </location>
</feature>
<evidence type="ECO:0000313" key="3">
    <source>
        <dbReference type="Proteomes" id="UP000030355"/>
    </source>
</evidence>
<dbReference type="InterPro" id="IPR052943">
    <property type="entry name" value="TMTC_O-mannosyl-trnsfr"/>
</dbReference>
<dbReference type="InterPro" id="IPR019734">
    <property type="entry name" value="TPR_rpt"/>
</dbReference>
<organism evidence="2 3">
    <name type="scientific">Prochlorococcus marinus str. MIT 9201</name>
    <dbReference type="NCBI Taxonomy" id="93057"/>
    <lineage>
        <taxon>Bacteria</taxon>
        <taxon>Bacillati</taxon>
        <taxon>Cyanobacteriota</taxon>
        <taxon>Cyanophyceae</taxon>
        <taxon>Synechococcales</taxon>
        <taxon>Prochlorococcaceae</taxon>
        <taxon>Prochlorococcus</taxon>
    </lineage>
</organism>
<comment type="caution">
    <text evidence="2">The sequence shown here is derived from an EMBL/GenBank/DDBJ whole genome shotgun (WGS) entry which is preliminary data.</text>
</comment>
<dbReference type="PANTHER" id="PTHR44809:SF1">
    <property type="entry name" value="PROTEIN O-MANNOSYL-TRANSFERASE TMTC1"/>
    <property type="match status" value="1"/>
</dbReference>
<dbReference type="Gene3D" id="1.25.40.10">
    <property type="entry name" value="Tetratricopeptide repeat domain"/>
    <property type="match status" value="2"/>
</dbReference>
<keyword evidence="1" id="KW-0802">TPR repeat</keyword>
<reference evidence="3" key="1">
    <citation type="journal article" date="2014" name="Sci. Data">
        <title>Genomes of diverse isolates of the marine cyanobacterium Prochlorococcus.</title>
        <authorList>
            <person name="Biller S."/>
            <person name="Berube P."/>
            <person name="Thompson J."/>
            <person name="Kelly L."/>
            <person name="Roggensack S."/>
            <person name="Awad L."/>
            <person name="Roache-Johnson K."/>
            <person name="Ding H."/>
            <person name="Giovannoni S.J."/>
            <person name="Moore L.R."/>
            <person name="Chisholm S.W."/>
        </authorList>
    </citation>
    <scope>NUCLEOTIDE SEQUENCE [LARGE SCALE GENOMIC DNA]</scope>
    <source>
        <strain evidence="3">MIT 9201</strain>
    </source>
</reference>
<gene>
    <name evidence="2" type="ORF">EU95_0068</name>
</gene>
<feature type="repeat" description="TPR" evidence="1">
    <location>
        <begin position="262"/>
        <end position="295"/>
    </location>
</feature>
<dbReference type="AlphaFoldDB" id="A0A0A2A7T0"/>
<dbReference type="InterPro" id="IPR011990">
    <property type="entry name" value="TPR-like_helical_dom_sf"/>
</dbReference>
<feature type="repeat" description="TPR" evidence="1">
    <location>
        <begin position="160"/>
        <end position="193"/>
    </location>
</feature>
<dbReference type="RefSeq" id="WP_052046844.1">
    <property type="nucleotide sequence ID" value="NZ_JNAL01000003.1"/>
</dbReference>
<protein>
    <submittedName>
        <fullName evidence="2">TPR repeat</fullName>
    </submittedName>
</protein>
<name>A0A0A2A7T0_PROMR</name>
<dbReference type="Proteomes" id="UP000030355">
    <property type="component" value="Unassembled WGS sequence"/>
</dbReference>
<feature type="repeat" description="TPR" evidence="1">
    <location>
        <begin position="92"/>
        <end position="125"/>
    </location>
</feature>
<dbReference type="Pfam" id="PF13469">
    <property type="entry name" value="Sulfotransfer_3"/>
    <property type="match status" value="1"/>
</dbReference>
<dbReference type="InterPro" id="IPR027417">
    <property type="entry name" value="P-loop_NTPase"/>
</dbReference>
<feature type="repeat" description="TPR" evidence="1">
    <location>
        <begin position="194"/>
        <end position="227"/>
    </location>
</feature>
<accession>A0A0A2A7T0</accession>
<dbReference type="OrthoDB" id="536969at2"/>
<dbReference type="EMBL" id="JNAL01000003">
    <property type="protein sequence ID" value="KGF97967.1"/>
    <property type="molecule type" value="Genomic_DNA"/>
</dbReference>
<dbReference type="Pfam" id="PF13431">
    <property type="entry name" value="TPR_17"/>
    <property type="match status" value="3"/>
</dbReference>
<feature type="repeat" description="TPR" evidence="1">
    <location>
        <begin position="296"/>
        <end position="329"/>
    </location>
</feature>
<dbReference type="STRING" id="93057.EU95_0068"/>
<proteinExistence type="predicted"/>
<dbReference type="SUPFAM" id="SSF48452">
    <property type="entry name" value="TPR-like"/>
    <property type="match status" value="2"/>
</dbReference>
<dbReference type="PROSITE" id="PS50293">
    <property type="entry name" value="TPR_REGION"/>
    <property type="match status" value="2"/>
</dbReference>
<dbReference type="PANTHER" id="PTHR44809">
    <property type="match status" value="1"/>
</dbReference>
<dbReference type="Gene3D" id="3.40.50.300">
    <property type="entry name" value="P-loop containing nucleotide triphosphate hydrolases"/>
    <property type="match status" value="1"/>
</dbReference>
<dbReference type="SMART" id="SM00028">
    <property type="entry name" value="TPR"/>
    <property type="match status" value="10"/>
</dbReference>
<feature type="repeat" description="TPR" evidence="1">
    <location>
        <begin position="330"/>
        <end position="363"/>
    </location>
</feature>
<evidence type="ECO:0000256" key="1">
    <source>
        <dbReference type="PROSITE-ProRule" id="PRU00339"/>
    </source>
</evidence>
<dbReference type="eggNOG" id="COG0457">
    <property type="taxonomic scope" value="Bacteria"/>
</dbReference>
<sequence>MTGFGNDNKNIRKKNALENDIPNKNKLISNAFLYHSKGRIKEASEIYKYLIKKGFNDPRILTNLGTIYQQLNDFDKAAFLYKESIKRFPKSFEAYANLGSILGKKNKLEEAKSYLKKAIELNSSFLMPYSMLASININEGKLKEAEKLLRKCIAINPNIAESHLNLGCLLKELGKIEEAEISLRKSLEIKPNNDLALTNLAVIILEIGKAKEAEKLLDKAISINPNSSMAFNCLGNIYSNKKILDLAEESYRKAIKLQPNFALAHNNLGNLLLNNGNIFEAEDNYRKAINLEPNFDLALNNLGSLLLEKGKTIEAENFVQKAIDSNPKFELAYVNLGSIKFELNKLQEAENLYLKAIEIKDDYKFAYINLFDLYDKTNNLQKLRDSLTLFENNKNLKNDLFLFKARLLYRDKKFTKAKDYINKIPRKWLEDSSQKAILLYWSFKGFIEEKEKNFQEAYQCFERSQLNPDYKKCDPKIFENYIHTYRKNLENNNSFKRKNYQVKNGIELVFLLGFPRSGTTLLDTILRSHPEIDVVEEKPIIQNIENIISSQYKYSLSEISKLNDEQLRNLRELYLKKLMIYSTKSKEAKVLIDKFPFNTVCLPLINLLFPNAKIIFTHRNPYDTVLSCFQQAFEPNNAMANFRSIDSSARIYDLTMKMWVEYKDKLDIKYVTSKYEDLIKDFDNNILKVLNFLNLKWNKNIKNYRDTALKREKINTPSSSQVIQPLYKTSIEKWRYYEKFFKDSHIYLDQWRKYFEY</sequence>
<feature type="repeat" description="TPR" evidence="1">
    <location>
        <begin position="58"/>
        <end position="91"/>
    </location>
</feature>
<dbReference type="Pfam" id="PF13181">
    <property type="entry name" value="TPR_8"/>
    <property type="match status" value="5"/>
</dbReference>
<evidence type="ECO:0000313" key="2">
    <source>
        <dbReference type="EMBL" id="KGF97967.1"/>
    </source>
</evidence>